<name>A0A1H9UIE5_9RHOB</name>
<reference evidence="2 3" key="1">
    <citation type="submission" date="2016-10" db="EMBL/GenBank/DDBJ databases">
        <authorList>
            <person name="de Groot N.N."/>
        </authorList>
    </citation>
    <scope>NUCLEOTIDE SEQUENCE [LARGE SCALE GENOMIC DNA]</scope>
    <source>
        <strain evidence="2 3">DSM 23042</strain>
    </source>
</reference>
<gene>
    <name evidence="2" type="ORF">SAMN04490244_105295</name>
</gene>
<accession>A0A1H9UIE5</accession>
<evidence type="ECO:0000313" key="3">
    <source>
        <dbReference type="Proteomes" id="UP000198885"/>
    </source>
</evidence>
<keyword evidence="3" id="KW-1185">Reference proteome</keyword>
<dbReference type="EMBL" id="FOGU01000005">
    <property type="protein sequence ID" value="SES09031.1"/>
    <property type="molecule type" value="Genomic_DNA"/>
</dbReference>
<dbReference type="RefSeq" id="WP_092693298.1">
    <property type="nucleotide sequence ID" value="NZ_CBDDGO010000004.1"/>
</dbReference>
<protein>
    <submittedName>
        <fullName evidence="2">Uncharacterized protein</fullName>
    </submittedName>
</protein>
<dbReference type="STRING" id="641238.SAMN04490244_105295"/>
<feature type="transmembrane region" description="Helical" evidence="1">
    <location>
        <begin position="12"/>
        <end position="31"/>
    </location>
</feature>
<keyword evidence="1" id="KW-0812">Transmembrane</keyword>
<keyword evidence="1" id="KW-1133">Transmembrane helix</keyword>
<dbReference type="AlphaFoldDB" id="A0A1H9UIE5"/>
<proteinExistence type="predicted"/>
<dbReference type="Proteomes" id="UP000198885">
    <property type="component" value="Unassembled WGS sequence"/>
</dbReference>
<evidence type="ECO:0000313" key="2">
    <source>
        <dbReference type="EMBL" id="SES09031.1"/>
    </source>
</evidence>
<dbReference type="OrthoDB" id="159440at2"/>
<evidence type="ECO:0000256" key="1">
    <source>
        <dbReference type="SAM" id="Phobius"/>
    </source>
</evidence>
<keyword evidence="1" id="KW-0472">Membrane</keyword>
<dbReference type="PROSITE" id="PS51257">
    <property type="entry name" value="PROKAR_LIPOPROTEIN"/>
    <property type="match status" value="1"/>
</dbReference>
<organism evidence="2 3">
    <name type="scientific">Tranquillimonas rosea</name>
    <dbReference type="NCBI Taxonomy" id="641238"/>
    <lineage>
        <taxon>Bacteria</taxon>
        <taxon>Pseudomonadati</taxon>
        <taxon>Pseudomonadota</taxon>
        <taxon>Alphaproteobacteria</taxon>
        <taxon>Rhodobacterales</taxon>
        <taxon>Roseobacteraceae</taxon>
        <taxon>Tranquillimonas</taxon>
    </lineage>
</organism>
<sequence length="116" mass="12653">MIRAVRYLSRRQPLVLAAFVISTACTGYFGVKVWRNAVYFSDPVHRATPISGWMTPGYAAMSSGVEPAALLQALELDPSVRRGGRTLSEIARSRDVPVSELLDEVESILAEERSGG</sequence>